<proteinExistence type="inferred from homology"/>
<sequence length="112" mass="12404">MAGVHLKRKDNLWILFNGKEYCVGLTNEAQEELGAITFVSLPKVGQSFKQGDAFAEVEAEKAVNEFPSPLTGVISSVNEKIDADIQVLNDEDEMVAWIVSFKEVDPAEFDKL</sequence>
<evidence type="ECO:0000259" key="3">
    <source>
        <dbReference type="PROSITE" id="PS50968"/>
    </source>
</evidence>
<accession>R3WI94</accession>
<reference evidence="4 5" key="1">
    <citation type="submission" date="2013-02" db="EMBL/GenBank/DDBJ databases">
        <title>The Genome Sequence of Enterococcus phoeniculicola BAA-412.</title>
        <authorList>
            <consortium name="The Broad Institute Genome Sequencing Platform"/>
            <consortium name="The Broad Institute Genome Sequencing Center for Infectious Disease"/>
            <person name="Earl A.M."/>
            <person name="Gilmore M.S."/>
            <person name="Lebreton F."/>
            <person name="Walker B."/>
            <person name="Young S.K."/>
            <person name="Zeng Q."/>
            <person name="Gargeya S."/>
            <person name="Fitzgerald M."/>
            <person name="Haas B."/>
            <person name="Abouelleil A."/>
            <person name="Alvarado L."/>
            <person name="Arachchi H.M."/>
            <person name="Berlin A.M."/>
            <person name="Chapman S.B."/>
            <person name="Dewar J."/>
            <person name="Goldberg J."/>
            <person name="Griggs A."/>
            <person name="Gujja S."/>
            <person name="Hansen M."/>
            <person name="Howarth C."/>
            <person name="Imamovic A."/>
            <person name="Larimer J."/>
            <person name="McCowan C."/>
            <person name="Murphy C."/>
            <person name="Neiman D."/>
            <person name="Pearson M."/>
            <person name="Priest M."/>
            <person name="Roberts A."/>
            <person name="Saif S."/>
            <person name="Shea T."/>
            <person name="Sisk P."/>
            <person name="Sykes S."/>
            <person name="Wortman J."/>
            <person name="Nusbaum C."/>
            <person name="Birren B."/>
        </authorList>
    </citation>
    <scope>NUCLEOTIDE SEQUENCE [LARGE SCALE GENOMIC DNA]</scope>
    <source>
        <strain evidence="4 5">ATCC BAA-412</strain>
    </source>
</reference>
<dbReference type="GO" id="GO:0005737">
    <property type="term" value="C:cytoplasm"/>
    <property type="evidence" value="ECO:0007669"/>
    <property type="project" value="TreeGrafter"/>
</dbReference>
<dbReference type="RefSeq" id="WP_010769802.1">
    <property type="nucleotide sequence ID" value="NZ_ASWE01000001.1"/>
</dbReference>
<dbReference type="GO" id="GO:0019464">
    <property type="term" value="P:glycine decarboxylation via glycine cleavage system"/>
    <property type="evidence" value="ECO:0007669"/>
    <property type="project" value="InterPro"/>
</dbReference>
<comment type="caution">
    <text evidence="4">The sequence shown here is derived from an EMBL/GenBank/DDBJ whole genome shotgun (WGS) entry which is preliminary data.</text>
</comment>
<dbReference type="CDD" id="cd06848">
    <property type="entry name" value="GCS_H"/>
    <property type="match status" value="1"/>
</dbReference>
<keyword evidence="5" id="KW-1185">Reference proteome</keyword>
<dbReference type="PROSITE" id="PS00189">
    <property type="entry name" value="LIPOYL"/>
    <property type="match status" value="1"/>
</dbReference>
<dbReference type="InterPro" id="IPR000089">
    <property type="entry name" value="Biotin_lipoyl"/>
</dbReference>
<dbReference type="HOGENOM" id="CLU_097408_3_1_9"/>
<name>R3WI94_9ENTE</name>
<dbReference type="InterPro" id="IPR003016">
    <property type="entry name" value="2-oxoA_DH_lipoyl-BS"/>
</dbReference>
<dbReference type="EMBL" id="AJAT01000018">
    <property type="protein sequence ID" value="EOL41605.1"/>
    <property type="molecule type" value="Genomic_DNA"/>
</dbReference>
<comment type="similarity">
    <text evidence="1">Belongs to the GcvH family.</text>
</comment>
<dbReference type="PANTHER" id="PTHR11715:SF3">
    <property type="entry name" value="GLYCINE CLEAVAGE SYSTEM H PROTEIN-RELATED"/>
    <property type="match status" value="1"/>
</dbReference>
<dbReference type="GO" id="GO:0005960">
    <property type="term" value="C:glycine cleavage complex"/>
    <property type="evidence" value="ECO:0007669"/>
    <property type="project" value="InterPro"/>
</dbReference>
<dbReference type="Proteomes" id="UP000013785">
    <property type="component" value="Unassembled WGS sequence"/>
</dbReference>
<dbReference type="SUPFAM" id="SSF51230">
    <property type="entry name" value="Single hybrid motif"/>
    <property type="match status" value="1"/>
</dbReference>
<dbReference type="Pfam" id="PF01597">
    <property type="entry name" value="GCV_H"/>
    <property type="match status" value="1"/>
</dbReference>
<dbReference type="GO" id="GO:0009249">
    <property type="term" value="P:protein lipoylation"/>
    <property type="evidence" value="ECO:0007669"/>
    <property type="project" value="TreeGrafter"/>
</dbReference>
<dbReference type="PATRIC" id="fig|1158610.3.peg.3156"/>
<feature type="domain" description="Lipoyl-binding" evidence="3">
    <location>
        <begin position="20"/>
        <end position="102"/>
    </location>
</feature>
<dbReference type="InterPro" id="IPR033753">
    <property type="entry name" value="GCV_H/Fam206"/>
</dbReference>
<organism evidence="4 5">
    <name type="scientific">Enterococcus phoeniculicola ATCC BAA-412</name>
    <dbReference type="NCBI Taxonomy" id="1158610"/>
    <lineage>
        <taxon>Bacteria</taxon>
        <taxon>Bacillati</taxon>
        <taxon>Bacillota</taxon>
        <taxon>Bacilli</taxon>
        <taxon>Lactobacillales</taxon>
        <taxon>Enterococcaceae</taxon>
        <taxon>Enterococcus</taxon>
    </lineage>
</organism>
<protein>
    <submittedName>
        <fullName evidence="4">Glycine cleavage H-protein</fullName>
    </submittedName>
</protein>
<evidence type="ECO:0000313" key="5">
    <source>
        <dbReference type="Proteomes" id="UP000013785"/>
    </source>
</evidence>
<gene>
    <name evidence="4" type="ORF">UC3_03168</name>
</gene>
<evidence type="ECO:0000256" key="2">
    <source>
        <dbReference type="ARBA" id="ARBA00022823"/>
    </source>
</evidence>
<dbReference type="OrthoDB" id="9796712at2"/>
<dbReference type="Gene3D" id="2.40.50.100">
    <property type="match status" value="1"/>
</dbReference>
<evidence type="ECO:0000256" key="1">
    <source>
        <dbReference type="ARBA" id="ARBA00009249"/>
    </source>
</evidence>
<keyword evidence="2" id="KW-0450">Lipoyl</keyword>
<dbReference type="PANTHER" id="PTHR11715">
    <property type="entry name" value="GLYCINE CLEAVAGE SYSTEM H PROTEIN"/>
    <property type="match status" value="1"/>
</dbReference>
<dbReference type="PROSITE" id="PS50968">
    <property type="entry name" value="BIOTINYL_LIPOYL"/>
    <property type="match status" value="1"/>
</dbReference>
<dbReference type="AlphaFoldDB" id="R3WI94"/>
<dbReference type="InterPro" id="IPR002930">
    <property type="entry name" value="GCV_H"/>
</dbReference>
<dbReference type="eggNOG" id="COG0509">
    <property type="taxonomic scope" value="Bacteria"/>
</dbReference>
<dbReference type="STRING" id="154621.RV11_GL000980"/>
<evidence type="ECO:0000313" key="4">
    <source>
        <dbReference type="EMBL" id="EOL41605.1"/>
    </source>
</evidence>
<dbReference type="InterPro" id="IPR011053">
    <property type="entry name" value="Single_hybrid_motif"/>
</dbReference>